<feature type="chain" id="PRO_5044268321" description="Cadherin-5" evidence="21">
    <location>
        <begin position="28"/>
        <end position="760"/>
    </location>
</feature>
<comment type="subcellular location">
    <subcellularLocation>
        <location evidence="2">Cell junction</location>
        <location evidence="2">Adherens junction</location>
    </subcellularLocation>
    <subcellularLocation>
        <location evidence="1 18">Cell membrane</location>
        <topology evidence="1 18">Single-pass type I membrane protein</topology>
    </subcellularLocation>
</comment>
<evidence type="ECO:0000256" key="16">
    <source>
        <dbReference type="ARBA" id="ARBA00030559"/>
    </source>
</evidence>
<keyword evidence="9" id="KW-0677">Repeat</keyword>
<dbReference type="SMART" id="SM00112">
    <property type="entry name" value="CA"/>
    <property type="match status" value="5"/>
</dbReference>
<keyword evidence="15" id="KW-0325">Glycoprotein</keyword>
<evidence type="ECO:0000256" key="20">
    <source>
        <dbReference type="SAM" id="Phobius"/>
    </source>
</evidence>
<evidence type="ECO:0000256" key="4">
    <source>
        <dbReference type="ARBA" id="ARBA00022475"/>
    </source>
</evidence>
<keyword evidence="5" id="KW-0165">Cleavage on pair of basic residues</keyword>
<feature type="domain" description="Cadherin" evidence="22">
    <location>
        <begin position="148"/>
        <end position="257"/>
    </location>
</feature>
<protein>
    <recommendedName>
        <fullName evidence="3">Cadherin-5</fullName>
    </recommendedName>
    <alternativeName>
        <fullName evidence="16">Vascular endothelial cadherin</fullName>
    </alternativeName>
</protein>
<comment type="function">
    <text evidence="19">Cadherins are calcium-dependent cell adhesion proteins.</text>
</comment>
<evidence type="ECO:0000256" key="12">
    <source>
        <dbReference type="ARBA" id="ARBA00022949"/>
    </source>
</evidence>
<name>A0AAY4CMU5_9TELE</name>
<dbReference type="InterPro" id="IPR039808">
    <property type="entry name" value="Cadherin"/>
</dbReference>
<evidence type="ECO:0000256" key="11">
    <source>
        <dbReference type="ARBA" id="ARBA00022889"/>
    </source>
</evidence>
<evidence type="ECO:0000256" key="21">
    <source>
        <dbReference type="SAM" id="SignalP"/>
    </source>
</evidence>
<evidence type="ECO:0000256" key="10">
    <source>
        <dbReference type="ARBA" id="ARBA00022837"/>
    </source>
</evidence>
<reference evidence="23" key="2">
    <citation type="submission" date="2025-08" db="UniProtKB">
        <authorList>
            <consortium name="Ensembl"/>
        </authorList>
    </citation>
    <scope>IDENTIFICATION</scope>
</reference>
<dbReference type="Gene3D" id="2.60.40.60">
    <property type="entry name" value="Cadherins"/>
    <property type="match status" value="5"/>
</dbReference>
<dbReference type="Pfam" id="PF01049">
    <property type="entry name" value="CADH_Y-type_LIR"/>
    <property type="match status" value="1"/>
</dbReference>
<dbReference type="GO" id="GO:0045296">
    <property type="term" value="F:cadherin binding"/>
    <property type="evidence" value="ECO:0007669"/>
    <property type="project" value="TreeGrafter"/>
</dbReference>
<dbReference type="InterPro" id="IPR020894">
    <property type="entry name" value="Cadherin_CS"/>
</dbReference>
<dbReference type="PANTHER" id="PTHR24027:SF89">
    <property type="entry name" value="CADHERIN-5"/>
    <property type="match status" value="1"/>
</dbReference>
<dbReference type="GO" id="GO:0005509">
    <property type="term" value="F:calcium ion binding"/>
    <property type="evidence" value="ECO:0007669"/>
    <property type="project" value="UniProtKB-UniRule"/>
</dbReference>
<organism evidence="23 24">
    <name type="scientific">Denticeps clupeoides</name>
    <name type="common">denticle herring</name>
    <dbReference type="NCBI Taxonomy" id="299321"/>
    <lineage>
        <taxon>Eukaryota</taxon>
        <taxon>Metazoa</taxon>
        <taxon>Chordata</taxon>
        <taxon>Craniata</taxon>
        <taxon>Vertebrata</taxon>
        <taxon>Euteleostomi</taxon>
        <taxon>Actinopterygii</taxon>
        <taxon>Neopterygii</taxon>
        <taxon>Teleostei</taxon>
        <taxon>Clupei</taxon>
        <taxon>Clupeiformes</taxon>
        <taxon>Denticipitoidei</taxon>
        <taxon>Denticipitidae</taxon>
        <taxon>Denticeps</taxon>
    </lineage>
</organism>
<evidence type="ECO:0000313" key="23">
    <source>
        <dbReference type="Ensembl" id="ENSDCDP00010034517.1"/>
    </source>
</evidence>
<dbReference type="GO" id="GO:0005912">
    <property type="term" value="C:adherens junction"/>
    <property type="evidence" value="ECO:0007669"/>
    <property type="project" value="UniProtKB-SubCell"/>
</dbReference>
<dbReference type="GO" id="GO:0007043">
    <property type="term" value="P:cell-cell junction assembly"/>
    <property type="evidence" value="ECO:0007669"/>
    <property type="project" value="TreeGrafter"/>
</dbReference>
<dbReference type="GO" id="GO:0005923">
    <property type="term" value="C:bicellular tight junction"/>
    <property type="evidence" value="ECO:0007669"/>
    <property type="project" value="TreeGrafter"/>
</dbReference>
<keyword evidence="6 18" id="KW-0812">Transmembrane</keyword>
<dbReference type="InterPro" id="IPR000233">
    <property type="entry name" value="Cadherin_Y-type_LIR"/>
</dbReference>
<keyword evidence="13 20" id="KW-1133">Transmembrane helix</keyword>
<dbReference type="FunFam" id="4.10.900.10:FF:000001">
    <property type="entry name" value="Cadherin 2"/>
    <property type="match status" value="1"/>
</dbReference>
<evidence type="ECO:0000256" key="2">
    <source>
        <dbReference type="ARBA" id="ARBA00004536"/>
    </source>
</evidence>
<evidence type="ECO:0000313" key="24">
    <source>
        <dbReference type="Proteomes" id="UP000694580"/>
    </source>
</evidence>
<feature type="domain" description="Cadherin" evidence="22">
    <location>
        <begin position="256"/>
        <end position="366"/>
    </location>
</feature>
<keyword evidence="8 21" id="KW-0732">Signal</keyword>
<dbReference type="Ensembl" id="ENSDCDT00010043037.1">
    <property type="protein sequence ID" value="ENSDCDP00010034517.1"/>
    <property type="gene ID" value="ENSDCDG00010022276.1"/>
</dbReference>
<dbReference type="InterPro" id="IPR027397">
    <property type="entry name" value="Catenin-bd_sf"/>
</dbReference>
<dbReference type="GO" id="GO:0034332">
    <property type="term" value="P:adherens junction organization"/>
    <property type="evidence" value="ECO:0007669"/>
    <property type="project" value="TreeGrafter"/>
</dbReference>
<keyword evidence="7" id="KW-0479">Metal-binding</keyword>
<dbReference type="PRINTS" id="PR00205">
    <property type="entry name" value="CADHERIN"/>
</dbReference>
<proteinExistence type="predicted"/>
<feature type="transmembrane region" description="Helical" evidence="20">
    <location>
        <begin position="585"/>
        <end position="607"/>
    </location>
</feature>
<evidence type="ECO:0000256" key="17">
    <source>
        <dbReference type="PROSITE-ProRule" id="PRU00043"/>
    </source>
</evidence>
<reference evidence="23 24" key="1">
    <citation type="submission" date="2020-06" db="EMBL/GenBank/DDBJ databases">
        <authorList>
            <consortium name="Wellcome Sanger Institute Data Sharing"/>
        </authorList>
    </citation>
    <scope>NUCLEOTIDE SEQUENCE [LARGE SCALE GENOMIC DNA]</scope>
</reference>
<gene>
    <name evidence="23" type="primary">CDH5</name>
</gene>
<dbReference type="InterPro" id="IPR015919">
    <property type="entry name" value="Cadherin-like_sf"/>
</dbReference>
<dbReference type="GO" id="GO:0019903">
    <property type="term" value="F:protein phosphatase binding"/>
    <property type="evidence" value="ECO:0007669"/>
    <property type="project" value="TreeGrafter"/>
</dbReference>
<evidence type="ECO:0000256" key="6">
    <source>
        <dbReference type="ARBA" id="ARBA00022692"/>
    </source>
</evidence>
<evidence type="ECO:0000256" key="15">
    <source>
        <dbReference type="ARBA" id="ARBA00023180"/>
    </source>
</evidence>
<dbReference type="FunFam" id="2.60.40.60:FF:000022">
    <property type="entry name" value="Cadherin 2"/>
    <property type="match status" value="1"/>
</dbReference>
<feature type="domain" description="Cadherin" evidence="22">
    <location>
        <begin position="367"/>
        <end position="468"/>
    </location>
</feature>
<evidence type="ECO:0000256" key="5">
    <source>
        <dbReference type="ARBA" id="ARBA00022685"/>
    </source>
</evidence>
<evidence type="ECO:0000256" key="7">
    <source>
        <dbReference type="ARBA" id="ARBA00022723"/>
    </source>
</evidence>
<keyword evidence="12" id="KW-0965">Cell junction</keyword>
<dbReference type="GO" id="GO:0016342">
    <property type="term" value="C:catenin complex"/>
    <property type="evidence" value="ECO:0007669"/>
    <property type="project" value="TreeGrafter"/>
</dbReference>
<dbReference type="GO" id="GO:0016477">
    <property type="term" value="P:cell migration"/>
    <property type="evidence" value="ECO:0007669"/>
    <property type="project" value="TreeGrafter"/>
</dbReference>
<accession>A0AAY4CMU5</accession>
<evidence type="ECO:0000256" key="9">
    <source>
        <dbReference type="ARBA" id="ARBA00022737"/>
    </source>
</evidence>
<evidence type="ECO:0000256" key="8">
    <source>
        <dbReference type="ARBA" id="ARBA00022729"/>
    </source>
</evidence>
<dbReference type="GO" id="GO:0044331">
    <property type="term" value="P:cell-cell adhesion mediated by cadherin"/>
    <property type="evidence" value="ECO:0007669"/>
    <property type="project" value="TreeGrafter"/>
</dbReference>
<keyword evidence="24" id="KW-1185">Reference proteome</keyword>
<keyword evidence="14 20" id="KW-0472">Membrane</keyword>
<keyword evidence="4" id="KW-1003">Cell membrane</keyword>
<dbReference type="GO" id="GO:0007156">
    <property type="term" value="P:homophilic cell adhesion via plasma membrane adhesion molecules"/>
    <property type="evidence" value="ECO:0007669"/>
    <property type="project" value="InterPro"/>
</dbReference>
<dbReference type="GO" id="GO:0000902">
    <property type="term" value="P:cell morphogenesis"/>
    <property type="evidence" value="ECO:0007669"/>
    <property type="project" value="TreeGrafter"/>
</dbReference>
<dbReference type="CDD" id="cd11304">
    <property type="entry name" value="Cadherin_repeat"/>
    <property type="match status" value="5"/>
</dbReference>
<dbReference type="GO" id="GO:0008013">
    <property type="term" value="F:beta-catenin binding"/>
    <property type="evidence" value="ECO:0007669"/>
    <property type="project" value="TreeGrafter"/>
</dbReference>
<feature type="signal peptide" evidence="21">
    <location>
        <begin position="1"/>
        <end position="27"/>
    </location>
</feature>
<dbReference type="FunFam" id="2.60.40.60:FF:000202">
    <property type="entry name" value="cadherin-8 isoform X4"/>
    <property type="match status" value="1"/>
</dbReference>
<dbReference type="GeneTree" id="ENSGT00940000165928"/>
<dbReference type="PROSITE" id="PS50268">
    <property type="entry name" value="CADHERIN_2"/>
    <property type="match status" value="5"/>
</dbReference>
<evidence type="ECO:0000256" key="3">
    <source>
        <dbReference type="ARBA" id="ARBA00021701"/>
    </source>
</evidence>
<dbReference type="GO" id="GO:0016339">
    <property type="term" value="P:calcium-dependent cell-cell adhesion via plasma membrane cell adhesion molecules"/>
    <property type="evidence" value="ECO:0007669"/>
    <property type="project" value="TreeGrafter"/>
</dbReference>
<keyword evidence="10 17" id="KW-0106">Calcium</keyword>
<evidence type="ECO:0000259" key="22">
    <source>
        <dbReference type="PROSITE" id="PS50268"/>
    </source>
</evidence>
<dbReference type="GO" id="GO:0060562">
    <property type="term" value="P:epithelial tube morphogenesis"/>
    <property type="evidence" value="ECO:0007669"/>
    <property type="project" value="UniProtKB-ARBA"/>
</dbReference>
<keyword evidence="11 18" id="KW-0130">Cell adhesion</keyword>
<evidence type="ECO:0000256" key="19">
    <source>
        <dbReference type="RuleBase" id="RU004357"/>
    </source>
</evidence>
<dbReference type="PANTHER" id="PTHR24027">
    <property type="entry name" value="CADHERIN-23"/>
    <property type="match status" value="1"/>
</dbReference>
<dbReference type="Proteomes" id="UP000694580">
    <property type="component" value="Chromosome 16"/>
</dbReference>
<evidence type="ECO:0000256" key="18">
    <source>
        <dbReference type="RuleBase" id="RU003318"/>
    </source>
</evidence>
<dbReference type="AlphaFoldDB" id="A0AAY4CMU5"/>
<dbReference type="Pfam" id="PF00028">
    <property type="entry name" value="Cadherin"/>
    <property type="match status" value="3"/>
</dbReference>
<dbReference type="Gene3D" id="4.10.900.10">
    <property type="entry name" value="TCF3-CBD (Catenin binding domain)"/>
    <property type="match status" value="1"/>
</dbReference>
<reference evidence="23" key="3">
    <citation type="submission" date="2025-09" db="UniProtKB">
        <authorList>
            <consortium name="Ensembl"/>
        </authorList>
    </citation>
    <scope>IDENTIFICATION</scope>
</reference>
<dbReference type="InterPro" id="IPR002126">
    <property type="entry name" value="Cadherin-like_dom"/>
</dbReference>
<evidence type="ECO:0000256" key="13">
    <source>
        <dbReference type="ARBA" id="ARBA00022989"/>
    </source>
</evidence>
<sequence length="760" mass="84949">MMTGPLRRKDSWLRILAIAFIVSVTEAGEPTSEVRRGPALHRHKRAWNWQALYTGEENIVTTPVQIGKLRNNKSNEYTQFIIQGEGANSIFVVNQQGDVFVTQKLDRETKSVYRLRAKLIDSITKHEIEAASDFEIHVQDINDNAPEFQGPFNGSIEEMSKEGTPVLTVKATDKDDPTIANGKVEYKLLTDTDIFAIDQLGVIRSRVTSLDREFKSQYKVAVQAKDMYGQTNGFSVTSTITITVTDINDNLAYFPKRKSYTFDVREDEQPVISIGIIEVEDKDEEQNKDPTFSIPEKFSEIFQVIPNQRKDGNLRLKKALDYEQQESYTFSVFLTEQKVKLPPGASRENRAEVVITVIDVDEPPVFTRPVYNISVQEERFPFRFPEIISAKDPDKINHRIRYYIEDNACPIAVDADSGQMSLKWKLDRESLAFHVCQVVAEEKTPNGKRSSVTVNLVVMDINDNEPKLMGGDVFVCDSDNRGTVIGTITATDKDELNGVFHFRLAKPSSNFSLSDNNNGTATLTVKNGKFSTEDSADHILEIEITDGGTPLMKSIDLLAIKVCQCNSRRSPEYCRPARATTGVSVHALIAILLCIVTILVIVILIVLRRRYRKDSLVALGKASGEIHEQLVTYDEEGGGEMDTNGYDVSILTSARHDGTMLPEPSLYSIVKKPPACKGDMAMMIEVKKDEADHDRDGIPYDTLHIYGYEGPGSLAGSLSSLESSSTDGSLDYDFLCDWGPRFRTLAELYGVDGSDSDCPY</sequence>
<feature type="domain" description="Cadherin" evidence="22">
    <location>
        <begin position="475"/>
        <end position="573"/>
    </location>
</feature>
<dbReference type="SUPFAM" id="SSF49313">
    <property type="entry name" value="Cadherin-like"/>
    <property type="match status" value="5"/>
</dbReference>
<feature type="domain" description="Cadherin" evidence="22">
    <location>
        <begin position="81"/>
        <end position="148"/>
    </location>
</feature>
<evidence type="ECO:0000256" key="14">
    <source>
        <dbReference type="ARBA" id="ARBA00023136"/>
    </source>
</evidence>
<evidence type="ECO:0000256" key="1">
    <source>
        <dbReference type="ARBA" id="ARBA00004251"/>
    </source>
</evidence>
<dbReference type="PROSITE" id="PS00232">
    <property type="entry name" value="CADHERIN_1"/>
    <property type="match status" value="2"/>
</dbReference>
<dbReference type="GO" id="GO:0048646">
    <property type="term" value="P:anatomical structure formation involved in morphogenesis"/>
    <property type="evidence" value="ECO:0007669"/>
    <property type="project" value="UniProtKB-ARBA"/>
</dbReference>